<name>A0A6M3K3I0_9ZZZZ</name>
<proteinExistence type="predicted"/>
<sequence>MKKRILEGYITCPANYVASLGEAQASLLEDHFINGEVLGYNGIQKDVPPVPYLKVRVIVEVIGIEEKYKFQREFPKFPELKERKTYVEPDPIPAPALF</sequence>
<dbReference type="AlphaFoldDB" id="A0A6M3K3I0"/>
<gene>
    <name evidence="1" type="ORF">MM415A01388_0010</name>
</gene>
<protein>
    <submittedName>
        <fullName evidence="1">Uncharacterized protein</fullName>
    </submittedName>
</protein>
<dbReference type="EMBL" id="MT142255">
    <property type="protein sequence ID" value="QJA76966.1"/>
    <property type="molecule type" value="Genomic_DNA"/>
</dbReference>
<accession>A0A6M3K3I0</accession>
<organism evidence="1">
    <name type="scientific">viral metagenome</name>
    <dbReference type="NCBI Taxonomy" id="1070528"/>
    <lineage>
        <taxon>unclassified sequences</taxon>
        <taxon>metagenomes</taxon>
        <taxon>organismal metagenomes</taxon>
    </lineage>
</organism>
<reference evidence="1" key="1">
    <citation type="submission" date="2020-03" db="EMBL/GenBank/DDBJ databases">
        <title>The deep terrestrial virosphere.</title>
        <authorList>
            <person name="Holmfeldt K."/>
            <person name="Nilsson E."/>
            <person name="Simone D."/>
            <person name="Lopez-Fernandez M."/>
            <person name="Wu X."/>
            <person name="de Brujin I."/>
            <person name="Lundin D."/>
            <person name="Andersson A."/>
            <person name="Bertilsson S."/>
            <person name="Dopson M."/>
        </authorList>
    </citation>
    <scope>NUCLEOTIDE SEQUENCE</scope>
    <source>
        <strain evidence="1">MM415A01388</strain>
    </source>
</reference>
<evidence type="ECO:0000313" key="1">
    <source>
        <dbReference type="EMBL" id="QJA76966.1"/>
    </source>
</evidence>